<protein>
    <submittedName>
        <fullName evidence="5">Unannotated protein</fullName>
    </submittedName>
</protein>
<dbReference type="Pfam" id="PF01037">
    <property type="entry name" value="AsnC_trans_reg"/>
    <property type="match status" value="1"/>
</dbReference>
<accession>A0A6J6BQK5</accession>
<gene>
    <name evidence="5" type="ORF">UFOPK1503_00215</name>
    <name evidence="6" type="ORF">UFOPK1693_00580</name>
</gene>
<evidence type="ECO:0000256" key="3">
    <source>
        <dbReference type="ARBA" id="ARBA00023163"/>
    </source>
</evidence>
<dbReference type="InterPro" id="IPR036390">
    <property type="entry name" value="WH_DNA-bd_sf"/>
</dbReference>
<dbReference type="EMBL" id="CAEZTO010000005">
    <property type="protein sequence ID" value="CAB4569512.1"/>
    <property type="molecule type" value="Genomic_DNA"/>
</dbReference>
<sequence length="159" mass="17642">MPTTKKIQPVELDQQDRQLLKILSNNGRISNADLAAALDLAPSTTLVRLRRLMEQGVIQSFSADISPSAIGLELQALISVTLRAGARANLASFMKTMQEHPQVIQVFFLGGQEDFMVHVAVKDSDEVREFVLEQLSNNPYVANTRTNLVFDHFHKGPIS</sequence>
<dbReference type="InterPro" id="IPR000485">
    <property type="entry name" value="AsnC-type_HTH_dom"/>
</dbReference>
<reference evidence="5" key="1">
    <citation type="submission" date="2020-05" db="EMBL/GenBank/DDBJ databases">
        <authorList>
            <person name="Chiriac C."/>
            <person name="Salcher M."/>
            <person name="Ghai R."/>
            <person name="Kavagutti S V."/>
        </authorList>
    </citation>
    <scope>NUCLEOTIDE SEQUENCE</scope>
</reference>
<evidence type="ECO:0000256" key="1">
    <source>
        <dbReference type="ARBA" id="ARBA00023015"/>
    </source>
</evidence>
<dbReference type="InterPro" id="IPR019888">
    <property type="entry name" value="Tscrpt_reg_AsnC-like"/>
</dbReference>
<dbReference type="SMART" id="SM00344">
    <property type="entry name" value="HTH_ASNC"/>
    <property type="match status" value="1"/>
</dbReference>
<dbReference type="PROSITE" id="PS50956">
    <property type="entry name" value="HTH_ASNC_2"/>
    <property type="match status" value="1"/>
</dbReference>
<dbReference type="PANTHER" id="PTHR30154:SF54">
    <property type="entry name" value="POSSIBLE TRANSCRIPTIONAL REGULATORY PROTEIN (PROBABLY LRP_ASNC-FAMILY)"/>
    <property type="match status" value="1"/>
</dbReference>
<dbReference type="GO" id="GO:0043565">
    <property type="term" value="F:sequence-specific DNA binding"/>
    <property type="evidence" value="ECO:0007669"/>
    <property type="project" value="InterPro"/>
</dbReference>
<dbReference type="InterPro" id="IPR036388">
    <property type="entry name" value="WH-like_DNA-bd_sf"/>
</dbReference>
<evidence type="ECO:0000313" key="5">
    <source>
        <dbReference type="EMBL" id="CAB4540693.1"/>
    </source>
</evidence>
<evidence type="ECO:0000259" key="4">
    <source>
        <dbReference type="PROSITE" id="PS50956"/>
    </source>
</evidence>
<dbReference type="AlphaFoldDB" id="A0A6J6BQK5"/>
<keyword evidence="2" id="KW-0238">DNA-binding</keyword>
<evidence type="ECO:0000313" key="6">
    <source>
        <dbReference type="EMBL" id="CAB4569512.1"/>
    </source>
</evidence>
<keyword evidence="1" id="KW-0805">Transcription regulation</keyword>
<dbReference type="GO" id="GO:0005829">
    <property type="term" value="C:cytosol"/>
    <property type="evidence" value="ECO:0007669"/>
    <property type="project" value="TreeGrafter"/>
</dbReference>
<dbReference type="GO" id="GO:0043200">
    <property type="term" value="P:response to amino acid"/>
    <property type="evidence" value="ECO:0007669"/>
    <property type="project" value="TreeGrafter"/>
</dbReference>
<dbReference type="Gene3D" id="3.30.70.920">
    <property type="match status" value="1"/>
</dbReference>
<name>A0A6J6BQK5_9ZZZZ</name>
<dbReference type="PRINTS" id="PR00033">
    <property type="entry name" value="HTHASNC"/>
</dbReference>
<proteinExistence type="predicted"/>
<dbReference type="Pfam" id="PF13412">
    <property type="entry name" value="HTH_24"/>
    <property type="match status" value="1"/>
</dbReference>
<keyword evidence="3" id="KW-0804">Transcription</keyword>
<dbReference type="InterPro" id="IPR011008">
    <property type="entry name" value="Dimeric_a/b-barrel"/>
</dbReference>
<feature type="domain" description="HTH asnC-type" evidence="4">
    <location>
        <begin position="12"/>
        <end position="73"/>
    </location>
</feature>
<dbReference type="InterPro" id="IPR019887">
    <property type="entry name" value="Tscrpt_reg_AsnC/Lrp_C"/>
</dbReference>
<dbReference type="SUPFAM" id="SSF54909">
    <property type="entry name" value="Dimeric alpha+beta barrel"/>
    <property type="match status" value="1"/>
</dbReference>
<dbReference type="Gene3D" id="1.10.10.10">
    <property type="entry name" value="Winged helix-like DNA-binding domain superfamily/Winged helix DNA-binding domain"/>
    <property type="match status" value="1"/>
</dbReference>
<dbReference type="PANTHER" id="PTHR30154">
    <property type="entry name" value="LEUCINE-RESPONSIVE REGULATORY PROTEIN"/>
    <property type="match status" value="1"/>
</dbReference>
<organism evidence="5">
    <name type="scientific">freshwater metagenome</name>
    <dbReference type="NCBI Taxonomy" id="449393"/>
    <lineage>
        <taxon>unclassified sequences</taxon>
        <taxon>metagenomes</taxon>
        <taxon>ecological metagenomes</taxon>
    </lineage>
</organism>
<dbReference type="SUPFAM" id="SSF46785">
    <property type="entry name" value="Winged helix' DNA-binding domain"/>
    <property type="match status" value="1"/>
</dbReference>
<evidence type="ECO:0000256" key="2">
    <source>
        <dbReference type="ARBA" id="ARBA00023125"/>
    </source>
</evidence>
<dbReference type="EMBL" id="CAEZST010000002">
    <property type="protein sequence ID" value="CAB4540693.1"/>
    <property type="molecule type" value="Genomic_DNA"/>
</dbReference>